<dbReference type="InterPro" id="IPR006312">
    <property type="entry name" value="TatA/E"/>
</dbReference>
<evidence type="ECO:0000256" key="6">
    <source>
        <dbReference type="ARBA" id="ARBA00022989"/>
    </source>
</evidence>
<sequence>MGLGFKEILIIALIIIVLFGAKKIPELMRGVGSGIKEFKDAVKDEDKKKDTDSAEQTPKP</sequence>
<comment type="subcellular location">
    <subcellularLocation>
        <location evidence="1 9">Cell membrane</location>
        <topology evidence="1 9">Single-pass membrane protein</topology>
    </subcellularLocation>
</comment>
<gene>
    <name evidence="9 10" type="primary">tatA</name>
    <name evidence="10" type="ORF">IC612_05150</name>
</gene>
<comment type="subunit">
    <text evidence="9">Forms a complex with TatC.</text>
</comment>
<comment type="caution">
    <text evidence="10">The sequence shown here is derived from an EMBL/GenBank/DDBJ whole genome shotgun (WGS) entry which is preliminary data.</text>
</comment>
<evidence type="ECO:0000256" key="7">
    <source>
        <dbReference type="ARBA" id="ARBA00023010"/>
    </source>
</evidence>
<keyword evidence="2 9" id="KW-0813">Transport</keyword>
<keyword evidence="4 9" id="KW-0812">Transmembrane</keyword>
<keyword evidence="5 9" id="KW-0653">Protein transport</keyword>
<dbReference type="InterPro" id="IPR003369">
    <property type="entry name" value="TatA/B/E"/>
</dbReference>
<proteinExistence type="inferred from homology"/>
<dbReference type="GO" id="GO:0008320">
    <property type="term" value="F:protein transmembrane transporter activity"/>
    <property type="evidence" value="ECO:0007669"/>
    <property type="project" value="UniProtKB-UniRule"/>
</dbReference>
<evidence type="ECO:0000313" key="11">
    <source>
        <dbReference type="Proteomes" id="UP000694480"/>
    </source>
</evidence>
<keyword evidence="7 9" id="KW-0811">Translocation</keyword>
<evidence type="ECO:0000256" key="5">
    <source>
        <dbReference type="ARBA" id="ARBA00022927"/>
    </source>
</evidence>
<keyword evidence="11" id="KW-1185">Reference proteome</keyword>
<dbReference type="Gene3D" id="1.20.5.3310">
    <property type="match status" value="1"/>
</dbReference>
<evidence type="ECO:0000256" key="2">
    <source>
        <dbReference type="ARBA" id="ARBA00022448"/>
    </source>
</evidence>
<comment type="function">
    <text evidence="9">Part of the twin-arginine translocation (Tat) system that transports large folded proteins containing a characteristic twin-arginine motif in their signal peptide across membranes. TatA could form the protein-conducting channel of the Tat system.</text>
</comment>
<keyword evidence="8 9" id="KW-0472">Membrane</keyword>
<dbReference type="HAMAP" id="MF_00236">
    <property type="entry name" value="TatA_E"/>
    <property type="match status" value="1"/>
</dbReference>
<dbReference type="Pfam" id="PF02416">
    <property type="entry name" value="TatA_B_E"/>
    <property type="match status" value="1"/>
</dbReference>
<accession>A0A930YVQ4</accession>
<evidence type="ECO:0000256" key="8">
    <source>
        <dbReference type="ARBA" id="ARBA00023136"/>
    </source>
</evidence>
<evidence type="ECO:0000256" key="3">
    <source>
        <dbReference type="ARBA" id="ARBA00022475"/>
    </source>
</evidence>
<keyword evidence="3 9" id="KW-1003">Cell membrane</keyword>
<dbReference type="Proteomes" id="UP000694480">
    <property type="component" value="Unassembled WGS sequence"/>
</dbReference>
<dbReference type="AlphaFoldDB" id="A0A930YVQ4"/>
<organism evidence="10 11">
    <name type="scientific">Planobacterium oryzisoli</name>
    <dbReference type="NCBI Taxonomy" id="2771435"/>
    <lineage>
        <taxon>Bacteria</taxon>
        <taxon>Pseudomonadati</taxon>
        <taxon>Bacteroidota</taxon>
        <taxon>Flavobacteriia</taxon>
        <taxon>Flavobacteriales</taxon>
        <taxon>Weeksellaceae</taxon>
        <taxon>Chryseobacterium group</taxon>
        <taxon>Chryseobacterium</taxon>
    </lineage>
</organism>
<reference evidence="10" key="1">
    <citation type="submission" date="2020-11" db="EMBL/GenBank/DDBJ databases">
        <title>Genome seq and assembly of Planobacterium sp.</title>
        <authorList>
            <person name="Chhetri G."/>
        </authorList>
    </citation>
    <scope>NUCLEOTIDE SEQUENCE</scope>
    <source>
        <strain evidence="10">GCR5</strain>
    </source>
</reference>
<dbReference type="GO" id="GO:0043953">
    <property type="term" value="P:protein transport by the Tat complex"/>
    <property type="evidence" value="ECO:0007669"/>
    <property type="project" value="UniProtKB-UniRule"/>
</dbReference>
<dbReference type="EMBL" id="JADKYY010000005">
    <property type="protein sequence ID" value="MBF5027181.1"/>
    <property type="molecule type" value="Genomic_DNA"/>
</dbReference>
<evidence type="ECO:0000256" key="4">
    <source>
        <dbReference type="ARBA" id="ARBA00022692"/>
    </source>
</evidence>
<evidence type="ECO:0000313" key="10">
    <source>
        <dbReference type="EMBL" id="MBF5027181.1"/>
    </source>
</evidence>
<dbReference type="GO" id="GO:0033281">
    <property type="term" value="C:TAT protein transport complex"/>
    <property type="evidence" value="ECO:0007669"/>
    <property type="project" value="UniProtKB-UniRule"/>
</dbReference>
<dbReference type="NCBIfam" id="TIGR01411">
    <property type="entry name" value="tatAE"/>
    <property type="match status" value="1"/>
</dbReference>
<evidence type="ECO:0000256" key="9">
    <source>
        <dbReference type="HAMAP-Rule" id="MF_00236"/>
    </source>
</evidence>
<evidence type="ECO:0000256" key="1">
    <source>
        <dbReference type="ARBA" id="ARBA00004162"/>
    </source>
</evidence>
<comment type="similarity">
    <text evidence="9">Belongs to the TatA/E family.</text>
</comment>
<protein>
    <recommendedName>
        <fullName evidence="9">Sec-independent protein translocase protein TatA</fullName>
    </recommendedName>
</protein>
<dbReference type="PANTHER" id="PTHR42982">
    <property type="entry name" value="SEC-INDEPENDENT PROTEIN TRANSLOCASE PROTEIN TATA"/>
    <property type="match status" value="1"/>
</dbReference>
<keyword evidence="6 9" id="KW-1133">Transmembrane helix</keyword>
<dbReference type="RefSeq" id="WP_194739112.1">
    <property type="nucleotide sequence ID" value="NZ_JADKYY010000005.1"/>
</dbReference>
<dbReference type="PANTHER" id="PTHR42982:SF1">
    <property type="entry name" value="SEC-INDEPENDENT PROTEIN TRANSLOCASE PROTEIN TATA"/>
    <property type="match status" value="1"/>
</dbReference>
<name>A0A930YVQ4_9FLAO</name>